<dbReference type="EMBL" id="JAMFTS010000002">
    <property type="protein sequence ID" value="KAJ4790293.1"/>
    <property type="molecule type" value="Genomic_DNA"/>
</dbReference>
<keyword evidence="1" id="KW-0805">Transcription regulation</keyword>
<dbReference type="PROSITE" id="PS50985">
    <property type="entry name" value="GRAS"/>
    <property type="match status" value="1"/>
</dbReference>
<dbReference type="AlphaFoldDB" id="A0AAV8FH93"/>
<evidence type="ECO:0000256" key="3">
    <source>
        <dbReference type="PROSITE-ProRule" id="PRU01191"/>
    </source>
</evidence>
<evidence type="ECO:0000256" key="1">
    <source>
        <dbReference type="ARBA" id="ARBA00023015"/>
    </source>
</evidence>
<evidence type="ECO:0000256" key="2">
    <source>
        <dbReference type="ARBA" id="ARBA00023163"/>
    </source>
</evidence>
<dbReference type="Pfam" id="PF03514">
    <property type="entry name" value="GRAS"/>
    <property type="match status" value="1"/>
</dbReference>
<evidence type="ECO:0000313" key="5">
    <source>
        <dbReference type="Proteomes" id="UP001140206"/>
    </source>
</evidence>
<organism evidence="4 5">
    <name type="scientific">Rhynchospora pubera</name>
    <dbReference type="NCBI Taxonomy" id="906938"/>
    <lineage>
        <taxon>Eukaryota</taxon>
        <taxon>Viridiplantae</taxon>
        <taxon>Streptophyta</taxon>
        <taxon>Embryophyta</taxon>
        <taxon>Tracheophyta</taxon>
        <taxon>Spermatophyta</taxon>
        <taxon>Magnoliopsida</taxon>
        <taxon>Liliopsida</taxon>
        <taxon>Poales</taxon>
        <taxon>Cyperaceae</taxon>
        <taxon>Cyperoideae</taxon>
        <taxon>Rhynchosporeae</taxon>
        <taxon>Rhynchospora</taxon>
    </lineage>
</organism>
<accession>A0AAV8FH93</accession>
<dbReference type="InterPro" id="IPR005202">
    <property type="entry name" value="TF_GRAS"/>
</dbReference>
<gene>
    <name evidence="4" type="ORF">LUZ62_041539</name>
</gene>
<keyword evidence="5" id="KW-1185">Reference proteome</keyword>
<protein>
    <submittedName>
        <fullName evidence="4">GRAS family transcription factor</fullName>
    </submittedName>
</protein>
<proteinExistence type="inferred from homology"/>
<sequence>MALGTLSKRRKKILSAHEIYESTSLVCDPIQRVVAYFADALAARVFSRSPFYGPMDKVCVDQGQEFLAFMEFYRTLPLYQFTHFTANQEIIEAFEEEEAINKGHIHVVDFDVAYGFQWPSLIQSLSDMATTSRTIFLTLTGCFGNEEELMITKDRLESFANGCPNLSFKFEGILRGSSPISIHVEANSTLVVNFPFHLQTLRSSQEIKNTLATVYSMNPSLVVLVEKEGNQRRSFLPKFMELLYFYTATFDSLNEFLPSESIKRLNIEKNHLAKEIKLEIAQGHIEEAFEHEKSWKETMKLFGFEGKKMSSRSLSQAKLLLKIKSPCTMIGVGANCGFEVFEKDEGHEIALTWRDRELISVSCWRCTSQ</sequence>
<name>A0AAV8FH93_9POAL</name>
<comment type="caution">
    <text evidence="4">The sequence shown here is derived from an EMBL/GenBank/DDBJ whole genome shotgun (WGS) entry which is preliminary data.</text>
</comment>
<comment type="similarity">
    <text evidence="3">Belongs to the GRAS family.</text>
</comment>
<evidence type="ECO:0000313" key="4">
    <source>
        <dbReference type="EMBL" id="KAJ4790293.1"/>
    </source>
</evidence>
<keyword evidence="2" id="KW-0804">Transcription</keyword>
<feature type="region of interest" description="SAW" evidence="3">
    <location>
        <begin position="281"/>
        <end position="365"/>
    </location>
</feature>
<feature type="short sequence motif" description="VHIID" evidence="3">
    <location>
        <begin position="105"/>
        <end position="109"/>
    </location>
</feature>
<comment type="caution">
    <text evidence="3">Lacks conserved residue(s) required for the propagation of feature annotation.</text>
</comment>
<dbReference type="PANTHER" id="PTHR31636">
    <property type="entry name" value="OSJNBA0084A10.13 PROTEIN-RELATED"/>
    <property type="match status" value="1"/>
</dbReference>
<dbReference type="Proteomes" id="UP001140206">
    <property type="component" value="Chromosome 2"/>
</dbReference>
<reference evidence="4" key="1">
    <citation type="submission" date="2022-08" db="EMBL/GenBank/DDBJ databases">
        <authorList>
            <person name="Marques A."/>
        </authorList>
    </citation>
    <scope>NUCLEOTIDE SEQUENCE</scope>
    <source>
        <strain evidence="4">RhyPub2mFocal</strain>
        <tissue evidence="4">Leaves</tissue>
    </source>
</reference>